<dbReference type="Proteomes" id="UP000000600">
    <property type="component" value="Unassembled WGS sequence"/>
</dbReference>
<dbReference type="EMBL" id="CT868028">
    <property type="protein sequence ID" value="CAK63690.1"/>
    <property type="molecule type" value="Genomic_DNA"/>
</dbReference>
<dbReference type="HOGENOM" id="CLU_1499090_0_0_1"/>
<protein>
    <recommendedName>
        <fullName evidence="3">Anaphase-promoting complex subunit 4 WD40 domain-containing protein</fullName>
    </recommendedName>
</protein>
<organism evidence="1 2">
    <name type="scientific">Paramecium tetraurelia</name>
    <dbReference type="NCBI Taxonomy" id="5888"/>
    <lineage>
        <taxon>Eukaryota</taxon>
        <taxon>Sar</taxon>
        <taxon>Alveolata</taxon>
        <taxon>Ciliophora</taxon>
        <taxon>Intramacronucleata</taxon>
        <taxon>Oligohymenophorea</taxon>
        <taxon>Peniculida</taxon>
        <taxon>Parameciidae</taxon>
        <taxon>Paramecium</taxon>
    </lineage>
</organism>
<dbReference type="InterPro" id="IPR036322">
    <property type="entry name" value="WD40_repeat_dom_sf"/>
</dbReference>
<dbReference type="InterPro" id="IPR015943">
    <property type="entry name" value="WD40/YVTN_repeat-like_dom_sf"/>
</dbReference>
<evidence type="ECO:0000313" key="1">
    <source>
        <dbReference type="EMBL" id="CAK63690.1"/>
    </source>
</evidence>
<proteinExistence type="predicted"/>
<evidence type="ECO:0000313" key="2">
    <source>
        <dbReference type="Proteomes" id="UP000000600"/>
    </source>
</evidence>
<dbReference type="SUPFAM" id="SSF50978">
    <property type="entry name" value="WD40 repeat-like"/>
    <property type="match status" value="1"/>
</dbReference>
<dbReference type="RefSeq" id="XP_001431088.1">
    <property type="nucleotide sequence ID" value="XM_001431051.1"/>
</dbReference>
<dbReference type="GeneID" id="5016880"/>
<dbReference type="KEGG" id="ptm:GSPATT00033543001"/>
<reference evidence="1 2" key="1">
    <citation type="journal article" date="2006" name="Nature">
        <title>Global trends of whole-genome duplications revealed by the ciliate Paramecium tetraurelia.</title>
        <authorList>
            <consortium name="Genoscope"/>
            <person name="Aury J.-M."/>
            <person name="Jaillon O."/>
            <person name="Duret L."/>
            <person name="Noel B."/>
            <person name="Jubin C."/>
            <person name="Porcel B.M."/>
            <person name="Segurens B."/>
            <person name="Daubin V."/>
            <person name="Anthouard V."/>
            <person name="Aiach N."/>
            <person name="Arnaiz O."/>
            <person name="Billaut A."/>
            <person name="Beisson J."/>
            <person name="Blanc I."/>
            <person name="Bouhouche K."/>
            <person name="Camara F."/>
            <person name="Duharcourt S."/>
            <person name="Guigo R."/>
            <person name="Gogendeau D."/>
            <person name="Katinka M."/>
            <person name="Keller A.-M."/>
            <person name="Kissmehl R."/>
            <person name="Klotz C."/>
            <person name="Koll F."/>
            <person name="Le Moue A."/>
            <person name="Lepere C."/>
            <person name="Malinsky S."/>
            <person name="Nowacki M."/>
            <person name="Nowak J.K."/>
            <person name="Plattner H."/>
            <person name="Poulain J."/>
            <person name="Ruiz F."/>
            <person name="Serrano V."/>
            <person name="Zagulski M."/>
            <person name="Dessen P."/>
            <person name="Betermier M."/>
            <person name="Weissenbach J."/>
            <person name="Scarpelli C."/>
            <person name="Schachter V."/>
            <person name="Sperling L."/>
            <person name="Meyer E."/>
            <person name="Cohen J."/>
            <person name="Wincker P."/>
        </authorList>
    </citation>
    <scope>NUCLEOTIDE SEQUENCE [LARGE SCALE GENOMIC DNA]</scope>
    <source>
        <strain evidence="1 2">Stock d4-2</strain>
    </source>
</reference>
<accession>A0BYS3</accession>
<keyword evidence="2" id="KW-1185">Reference proteome</keyword>
<dbReference type="InParanoid" id="A0BYS3"/>
<sequence length="180" mass="21578">MTFSRFINVLAFGCETRIRLYEAEENNNPIDLVQVSSTVITLAFQGNEKKNLISCDKKGCIQFWDIESKQNFKVIELYNTMSLLLSPNGKFIAYKDHQDYIKLLDLKYPKVVYSFKVAKKRKIFWLLNMGYFWIVEQTNWEYKLFRNITLRSSLCNWLEIKNINLRQERRNRDSQTDRAY</sequence>
<dbReference type="Gene3D" id="2.130.10.10">
    <property type="entry name" value="YVTN repeat-like/Quinoprotein amine dehydrogenase"/>
    <property type="match status" value="1"/>
</dbReference>
<dbReference type="AlphaFoldDB" id="A0BYS3"/>
<name>A0BYS3_PARTE</name>
<gene>
    <name evidence="1" type="ORF">GSPATT00033543001</name>
</gene>
<evidence type="ECO:0008006" key="3">
    <source>
        <dbReference type="Google" id="ProtNLM"/>
    </source>
</evidence>